<dbReference type="GO" id="GO:0016042">
    <property type="term" value="P:lipid catabolic process"/>
    <property type="evidence" value="ECO:0007669"/>
    <property type="project" value="UniProtKB-KW"/>
</dbReference>
<evidence type="ECO:0000256" key="2">
    <source>
        <dbReference type="ARBA" id="ARBA00008664"/>
    </source>
</evidence>
<keyword evidence="9" id="KW-1185">Reference proteome</keyword>
<dbReference type="PANTHER" id="PTHR43856">
    <property type="entry name" value="CARDIOLIPIN HYDROLASE"/>
    <property type="match status" value="1"/>
</dbReference>
<evidence type="ECO:0000256" key="1">
    <source>
        <dbReference type="ARBA" id="ARBA00000798"/>
    </source>
</evidence>
<dbReference type="EC" id="3.1.4.4" evidence="3"/>
<dbReference type="AlphaFoldDB" id="A0A1A6C7L7"/>
<keyword evidence="4" id="KW-0378">Hydrolase</keyword>
<dbReference type="Gene3D" id="3.30.870.10">
    <property type="entry name" value="Endonuclease Chain A"/>
    <property type="match status" value="2"/>
</dbReference>
<dbReference type="InterPro" id="IPR001736">
    <property type="entry name" value="PLipase_D/transphosphatidylase"/>
</dbReference>
<dbReference type="InterPro" id="IPR025202">
    <property type="entry name" value="PLD-like_dom"/>
</dbReference>
<dbReference type="Proteomes" id="UP000029273">
    <property type="component" value="Unassembled WGS sequence"/>
</dbReference>
<dbReference type="OrthoDB" id="9762009at2"/>
<dbReference type="EMBL" id="JQSG02000001">
    <property type="protein sequence ID" value="OBS10556.1"/>
    <property type="molecule type" value="Genomic_DNA"/>
</dbReference>
<evidence type="ECO:0000256" key="6">
    <source>
        <dbReference type="ARBA" id="ARBA00023098"/>
    </source>
</evidence>
<comment type="catalytic activity">
    <reaction evidence="1">
        <text>a 1,2-diacyl-sn-glycero-3-phosphocholine + H2O = a 1,2-diacyl-sn-glycero-3-phosphate + choline + H(+)</text>
        <dbReference type="Rhea" id="RHEA:14445"/>
        <dbReference type="ChEBI" id="CHEBI:15354"/>
        <dbReference type="ChEBI" id="CHEBI:15377"/>
        <dbReference type="ChEBI" id="CHEBI:15378"/>
        <dbReference type="ChEBI" id="CHEBI:57643"/>
        <dbReference type="ChEBI" id="CHEBI:58608"/>
        <dbReference type="EC" id="3.1.4.4"/>
    </reaction>
</comment>
<dbReference type="RefSeq" id="WP_038093064.1">
    <property type="nucleotide sequence ID" value="NZ_JQSG02000001.1"/>
</dbReference>
<organism evidence="8 9">
    <name type="scientific">Acidihalobacter prosperus</name>
    <dbReference type="NCBI Taxonomy" id="160660"/>
    <lineage>
        <taxon>Bacteria</taxon>
        <taxon>Pseudomonadati</taxon>
        <taxon>Pseudomonadota</taxon>
        <taxon>Gammaproteobacteria</taxon>
        <taxon>Chromatiales</taxon>
        <taxon>Ectothiorhodospiraceae</taxon>
        <taxon>Acidihalobacter</taxon>
    </lineage>
</organism>
<protein>
    <recommendedName>
        <fullName evidence="3">phospholipase D</fullName>
        <ecNumber evidence="3">3.1.4.4</ecNumber>
    </recommendedName>
</protein>
<dbReference type="GO" id="GO:0016891">
    <property type="term" value="F:RNA endonuclease activity producing 5'-phosphomonoesters, hydrolytic mechanism"/>
    <property type="evidence" value="ECO:0007669"/>
    <property type="project" value="TreeGrafter"/>
</dbReference>
<dbReference type="SUPFAM" id="SSF56024">
    <property type="entry name" value="Phospholipase D/nuclease"/>
    <property type="match status" value="2"/>
</dbReference>
<evidence type="ECO:0000256" key="4">
    <source>
        <dbReference type="ARBA" id="ARBA00022801"/>
    </source>
</evidence>
<dbReference type="SMART" id="SM00155">
    <property type="entry name" value="PLDc"/>
    <property type="match status" value="2"/>
</dbReference>
<evidence type="ECO:0000259" key="7">
    <source>
        <dbReference type="PROSITE" id="PS50035"/>
    </source>
</evidence>
<keyword evidence="5" id="KW-0442">Lipid degradation</keyword>
<dbReference type="PANTHER" id="PTHR43856:SF1">
    <property type="entry name" value="MITOCHONDRIAL CARDIOLIPIN HYDROLASE"/>
    <property type="match status" value="1"/>
</dbReference>
<sequence>MLYIEPQAGVQPVVQLIESARRSVDLNVYMITDRRVLAALRADRDRGVRVRVIIQEHPYRAQRRFVARERRELADAGVAQRYAPRRFEGRYVFDHAKYIVVDNGRRYLVGTANFTYSAFRRNREYLWIGDDRRTGAALDAVFDDDWRGRHLRRPLPPPLIASPGSARALAAVIRQPGPVEIESEEFGDVAAIERAVRAKRGDIRILVPARESRHDLRVLAGLEREGARVRLLRRPYLHAKLILGRGEAFIGSQNFSESSLYRNREIGLVLHGPALARLAARFDRDWDRGRPLGGRY</sequence>
<reference evidence="8 9" key="1">
    <citation type="journal article" date="2014" name="Genome Announc.">
        <title>Draft Genome Sequence of the Iron-Oxidizing, Acidophilic, and Halotolerant 'Thiobacillus prosperus' Type Strain DSM 5130.</title>
        <authorList>
            <person name="Ossandon F.J."/>
            <person name="Cardenas J.P."/>
            <person name="Corbett M."/>
            <person name="Quatrini R."/>
            <person name="Holmes D.S."/>
            <person name="Watkin E."/>
        </authorList>
    </citation>
    <scope>NUCLEOTIDE SEQUENCE [LARGE SCALE GENOMIC DNA]</scope>
    <source>
        <strain evidence="8 9">DSM 5130</strain>
    </source>
</reference>
<dbReference type="InterPro" id="IPR051406">
    <property type="entry name" value="PLD_domain"/>
</dbReference>
<dbReference type="Pfam" id="PF13091">
    <property type="entry name" value="PLDc_2"/>
    <property type="match status" value="2"/>
</dbReference>
<evidence type="ECO:0000256" key="5">
    <source>
        <dbReference type="ARBA" id="ARBA00022963"/>
    </source>
</evidence>
<comment type="caution">
    <text evidence="8">The sequence shown here is derived from an EMBL/GenBank/DDBJ whole genome shotgun (WGS) entry which is preliminary data.</text>
</comment>
<feature type="domain" description="PLD phosphodiesterase" evidence="7">
    <location>
        <begin position="90"/>
        <end position="118"/>
    </location>
</feature>
<dbReference type="GO" id="GO:0004630">
    <property type="term" value="F:phospholipase D activity"/>
    <property type="evidence" value="ECO:0007669"/>
    <property type="project" value="UniProtKB-EC"/>
</dbReference>
<evidence type="ECO:0000313" key="8">
    <source>
        <dbReference type="EMBL" id="OBS10556.1"/>
    </source>
</evidence>
<evidence type="ECO:0000256" key="3">
    <source>
        <dbReference type="ARBA" id="ARBA00012027"/>
    </source>
</evidence>
<dbReference type="GO" id="GO:0006793">
    <property type="term" value="P:phosphorus metabolic process"/>
    <property type="evidence" value="ECO:0007669"/>
    <property type="project" value="UniProtKB-ARBA"/>
</dbReference>
<gene>
    <name evidence="8" type="ORF">Thpro_020272</name>
</gene>
<proteinExistence type="inferred from homology"/>
<keyword evidence="6" id="KW-0443">Lipid metabolism</keyword>
<comment type="similarity">
    <text evidence="2">Belongs to the phospholipase D family.</text>
</comment>
<accession>A0A1A6C7L7</accession>
<name>A0A1A6C7L7_9GAMM</name>
<evidence type="ECO:0000313" key="9">
    <source>
        <dbReference type="Proteomes" id="UP000029273"/>
    </source>
</evidence>
<dbReference type="PROSITE" id="PS50035">
    <property type="entry name" value="PLD"/>
    <property type="match status" value="1"/>
</dbReference>